<organism evidence="2 3">
    <name type="scientific">Thelephora terrestris</name>
    <dbReference type="NCBI Taxonomy" id="56493"/>
    <lineage>
        <taxon>Eukaryota</taxon>
        <taxon>Fungi</taxon>
        <taxon>Dikarya</taxon>
        <taxon>Basidiomycota</taxon>
        <taxon>Agaricomycotina</taxon>
        <taxon>Agaricomycetes</taxon>
        <taxon>Thelephorales</taxon>
        <taxon>Thelephoraceae</taxon>
        <taxon>Thelephora</taxon>
    </lineage>
</organism>
<evidence type="ECO:0000313" key="3">
    <source>
        <dbReference type="Proteomes" id="UP000736335"/>
    </source>
</evidence>
<dbReference type="GO" id="GO:0003677">
    <property type="term" value="F:DNA binding"/>
    <property type="evidence" value="ECO:0007669"/>
    <property type="project" value="TreeGrafter"/>
</dbReference>
<dbReference type="InterPro" id="IPR018608">
    <property type="entry name" value="Gti1/Pac2"/>
</dbReference>
<gene>
    <name evidence="2" type="ORF">BJ322DRAFT_1081190</name>
</gene>
<keyword evidence="3" id="KW-1185">Reference proteome</keyword>
<dbReference type="PANTHER" id="PTHR28027">
    <property type="entry name" value="TRANSCRIPTIONAL REGULATOR MIT1"/>
    <property type="match status" value="1"/>
</dbReference>
<feature type="compositionally biased region" description="Low complexity" evidence="1">
    <location>
        <begin position="235"/>
        <end position="247"/>
    </location>
</feature>
<reference evidence="2" key="1">
    <citation type="journal article" date="2020" name="Nat. Commun.">
        <title>Large-scale genome sequencing of mycorrhizal fungi provides insights into the early evolution of symbiotic traits.</title>
        <authorList>
            <person name="Miyauchi S."/>
            <person name="Kiss E."/>
            <person name="Kuo A."/>
            <person name="Drula E."/>
            <person name="Kohler A."/>
            <person name="Sanchez-Garcia M."/>
            <person name="Morin E."/>
            <person name="Andreopoulos B."/>
            <person name="Barry K.W."/>
            <person name="Bonito G."/>
            <person name="Buee M."/>
            <person name="Carver A."/>
            <person name="Chen C."/>
            <person name="Cichocki N."/>
            <person name="Clum A."/>
            <person name="Culley D."/>
            <person name="Crous P.W."/>
            <person name="Fauchery L."/>
            <person name="Girlanda M."/>
            <person name="Hayes R.D."/>
            <person name="Keri Z."/>
            <person name="LaButti K."/>
            <person name="Lipzen A."/>
            <person name="Lombard V."/>
            <person name="Magnuson J."/>
            <person name="Maillard F."/>
            <person name="Murat C."/>
            <person name="Nolan M."/>
            <person name="Ohm R.A."/>
            <person name="Pangilinan J."/>
            <person name="Pereira M.F."/>
            <person name="Perotto S."/>
            <person name="Peter M."/>
            <person name="Pfister S."/>
            <person name="Riley R."/>
            <person name="Sitrit Y."/>
            <person name="Stielow J.B."/>
            <person name="Szollosi G."/>
            <person name="Zifcakova L."/>
            <person name="Stursova M."/>
            <person name="Spatafora J.W."/>
            <person name="Tedersoo L."/>
            <person name="Vaario L.M."/>
            <person name="Yamada A."/>
            <person name="Yan M."/>
            <person name="Wang P."/>
            <person name="Xu J."/>
            <person name="Bruns T."/>
            <person name="Baldrian P."/>
            <person name="Vilgalys R."/>
            <person name="Dunand C."/>
            <person name="Henrissat B."/>
            <person name="Grigoriev I.V."/>
            <person name="Hibbett D."/>
            <person name="Nagy L.G."/>
            <person name="Martin F.M."/>
        </authorList>
    </citation>
    <scope>NUCLEOTIDE SEQUENCE</scope>
    <source>
        <strain evidence="2">UH-Tt-Lm1</strain>
    </source>
</reference>
<reference evidence="2" key="2">
    <citation type="submission" date="2020-11" db="EMBL/GenBank/DDBJ databases">
        <authorList>
            <consortium name="DOE Joint Genome Institute"/>
            <person name="Kuo A."/>
            <person name="Miyauchi S."/>
            <person name="Kiss E."/>
            <person name="Drula E."/>
            <person name="Kohler A."/>
            <person name="Sanchez-Garcia M."/>
            <person name="Andreopoulos B."/>
            <person name="Barry K.W."/>
            <person name="Bonito G."/>
            <person name="Buee M."/>
            <person name="Carver A."/>
            <person name="Chen C."/>
            <person name="Cichocki N."/>
            <person name="Clum A."/>
            <person name="Culley D."/>
            <person name="Crous P.W."/>
            <person name="Fauchery L."/>
            <person name="Girlanda M."/>
            <person name="Hayes R."/>
            <person name="Keri Z."/>
            <person name="Labutti K."/>
            <person name="Lipzen A."/>
            <person name="Lombard V."/>
            <person name="Magnuson J."/>
            <person name="Maillard F."/>
            <person name="Morin E."/>
            <person name="Murat C."/>
            <person name="Nolan M."/>
            <person name="Ohm R."/>
            <person name="Pangilinan J."/>
            <person name="Pereira M."/>
            <person name="Perotto S."/>
            <person name="Peter M."/>
            <person name="Riley R."/>
            <person name="Sitrit Y."/>
            <person name="Stielow B."/>
            <person name="Szollosi G."/>
            <person name="Zifcakova L."/>
            <person name="Stursova M."/>
            <person name="Spatafora J.W."/>
            <person name="Tedersoo L."/>
            <person name="Vaario L.-M."/>
            <person name="Yamada A."/>
            <person name="Yan M."/>
            <person name="Wang P."/>
            <person name="Xu J."/>
            <person name="Bruns T."/>
            <person name="Baldrian P."/>
            <person name="Vilgalys R."/>
            <person name="Henrissat B."/>
            <person name="Grigoriev I.V."/>
            <person name="Hibbett D."/>
            <person name="Nagy L.G."/>
            <person name="Martin F.M."/>
        </authorList>
    </citation>
    <scope>NUCLEOTIDE SEQUENCE</scope>
    <source>
        <strain evidence="2">UH-Tt-Lm1</strain>
    </source>
</reference>
<feature type="compositionally biased region" description="Polar residues" evidence="1">
    <location>
        <begin position="225"/>
        <end position="234"/>
    </location>
</feature>
<evidence type="ECO:0000256" key="1">
    <source>
        <dbReference type="SAM" id="MobiDB-lite"/>
    </source>
</evidence>
<comment type="caution">
    <text evidence="2">The sequence shown here is derived from an EMBL/GenBank/DDBJ whole genome shotgun (WGS) entry which is preliminary data.</text>
</comment>
<dbReference type="EMBL" id="WIUZ02000015">
    <property type="protein sequence ID" value="KAF9780723.1"/>
    <property type="molecule type" value="Genomic_DNA"/>
</dbReference>
<name>A0A9P6H8X8_9AGAM</name>
<feature type="compositionally biased region" description="Polar residues" evidence="1">
    <location>
        <begin position="202"/>
        <end position="211"/>
    </location>
</feature>
<accession>A0A9P6H8X8</accession>
<dbReference type="OrthoDB" id="5572844at2759"/>
<feature type="region of interest" description="Disordered" evidence="1">
    <location>
        <begin position="198"/>
        <end position="256"/>
    </location>
</feature>
<dbReference type="Pfam" id="PF09729">
    <property type="entry name" value="Gti1_Pac2"/>
    <property type="match status" value="1"/>
</dbReference>
<evidence type="ECO:0000313" key="2">
    <source>
        <dbReference type="EMBL" id="KAF9780723.1"/>
    </source>
</evidence>
<dbReference type="AlphaFoldDB" id="A0A9P6H8X8"/>
<dbReference type="Proteomes" id="UP000736335">
    <property type="component" value="Unassembled WGS sequence"/>
</dbReference>
<dbReference type="PANTHER" id="PTHR28027:SF1">
    <property type="entry name" value="CAMP INDEPENDENT REGULATORY PROTEIN (AFU_ORTHOLOGUE AFUA_3G09640)"/>
    <property type="match status" value="1"/>
</dbReference>
<protein>
    <submittedName>
        <fullName evidence="2">Gti1/Pac2 family-domain-containing protein</fullName>
    </submittedName>
</protein>
<feature type="region of interest" description="Disordered" evidence="1">
    <location>
        <begin position="274"/>
        <end position="316"/>
    </location>
</feature>
<sequence length="316" mass="35623">MTFCVRYVACNPNKLTNTIADIREAQDALILFEAVRLDILPLITRRLNGNERSQLRSGNIFVWEESESKGGLSRWTDGRRWSQSRMRGDFLWYEEQIEMSQEERDAKAARRARKALDPSTPSVIRRQDRPAKTGGFIKQTYSTLVRHISGCRKWHIVAYFSGDDYMRLPVISHYDYLRRLRVPDGIFLPGKASARKLELSEPTASDDTSPPWSVPDDDHTRRRANSNNSQGTELSSACSSPRSSASPKFTSLPVPSHQTSEHIYSLPGLALVAPQNPSGPSSTTFRNAHDSVGAKGAYHPRSSEDRKALESFRITL</sequence>
<feature type="compositionally biased region" description="Polar residues" evidence="1">
    <location>
        <begin position="275"/>
        <end position="286"/>
    </location>
</feature>
<feature type="compositionally biased region" description="Basic and acidic residues" evidence="1">
    <location>
        <begin position="301"/>
        <end position="310"/>
    </location>
</feature>
<proteinExistence type="predicted"/>